<accession>A0A8J1YA50</accession>
<proteinExistence type="predicted"/>
<evidence type="ECO:0000313" key="1">
    <source>
        <dbReference type="EMBL" id="CAH1782219.1"/>
    </source>
</evidence>
<protein>
    <submittedName>
        <fullName evidence="1">Uncharacterized protein</fullName>
    </submittedName>
</protein>
<reference evidence="1" key="1">
    <citation type="submission" date="2022-03" db="EMBL/GenBank/DDBJ databases">
        <authorList>
            <person name="Martin C."/>
        </authorList>
    </citation>
    <scope>NUCLEOTIDE SEQUENCE</scope>
</reference>
<dbReference type="AlphaFoldDB" id="A0A8J1YA50"/>
<name>A0A8J1YA50_OWEFU</name>
<organism evidence="1 2">
    <name type="scientific">Owenia fusiformis</name>
    <name type="common">Polychaete worm</name>
    <dbReference type="NCBI Taxonomy" id="6347"/>
    <lineage>
        <taxon>Eukaryota</taxon>
        <taxon>Metazoa</taxon>
        <taxon>Spiralia</taxon>
        <taxon>Lophotrochozoa</taxon>
        <taxon>Annelida</taxon>
        <taxon>Polychaeta</taxon>
        <taxon>Sedentaria</taxon>
        <taxon>Canalipalpata</taxon>
        <taxon>Sabellida</taxon>
        <taxon>Oweniida</taxon>
        <taxon>Oweniidae</taxon>
        <taxon>Owenia</taxon>
    </lineage>
</organism>
<evidence type="ECO:0000313" key="2">
    <source>
        <dbReference type="Proteomes" id="UP000749559"/>
    </source>
</evidence>
<dbReference type="Proteomes" id="UP000749559">
    <property type="component" value="Unassembled WGS sequence"/>
</dbReference>
<dbReference type="OrthoDB" id="10001675at2759"/>
<keyword evidence="2" id="KW-1185">Reference proteome</keyword>
<comment type="caution">
    <text evidence="1">The sequence shown here is derived from an EMBL/GenBank/DDBJ whole genome shotgun (WGS) entry which is preliminary data.</text>
</comment>
<gene>
    <name evidence="1" type="ORF">OFUS_LOCUS8691</name>
</gene>
<dbReference type="EMBL" id="CAIIXF020000004">
    <property type="protein sequence ID" value="CAH1782219.1"/>
    <property type="molecule type" value="Genomic_DNA"/>
</dbReference>
<sequence length="365" mass="41914">MRIDMARKCMNQNIAKIIVLVVAMTIIVLQMKSKAVLQVHQSEKLDEDILKYRTNPNCTLLGCDAIQQKIQAVTWKNLDEHIQILWEQQLCHKRIKHPGDLIGQRSHAFDGHSKSPTNHISTINLVKFISKGYPLAITKYGIDLGASGESDVTELLQAGWKGFKTDGRLKKTNSSEWLNETTDIVTPKNVQRICETYGIPKNVGVLKIDIDSYDWDVVKAFLEAGVSADIYSMEYNPVFPPGVHYHTNYTADFKWTLLSSRPKENQILYGASLRAWYDLLTPNGYTLIDADWYNTLFVKDQYVDVFGPIPTDVATVWQNGWFERPGRHTQKDLVSKYWLNYPRQEVWATMETTQVMKELQKLINK</sequence>